<name>A0A1K1PYE4_RUMFL</name>
<protein>
    <recommendedName>
        <fullName evidence="2">DUF4830 domain-containing protein</fullName>
    </recommendedName>
</protein>
<evidence type="ECO:0000256" key="1">
    <source>
        <dbReference type="SAM" id="SignalP"/>
    </source>
</evidence>
<dbReference type="EMBL" id="FPIP01000011">
    <property type="protein sequence ID" value="SFW52664.1"/>
    <property type="molecule type" value="Genomic_DNA"/>
</dbReference>
<reference evidence="3 4" key="1">
    <citation type="submission" date="2016-11" db="EMBL/GenBank/DDBJ databases">
        <authorList>
            <person name="Jaros S."/>
            <person name="Januszkiewicz K."/>
            <person name="Wedrychowicz H."/>
        </authorList>
    </citation>
    <scope>NUCLEOTIDE SEQUENCE [LARGE SCALE GENOMIC DNA]</scope>
    <source>
        <strain evidence="3 4">YL228</strain>
    </source>
</reference>
<evidence type="ECO:0000313" key="4">
    <source>
        <dbReference type="Proteomes" id="UP000183461"/>
    </source>
</evidence>
<dbReference type="PROSITE" id="PS51257">
    <property type="entry name" value="PROKAR_LIPOPROTEIN"/>
    <property type="match status" value="1"/>
</dbReference>
<evidence type="ECO:0000259" key="2">
    <source>
        <dbReference type="Pfam" id="PF16112"/>
    </source>
</evidence>
<dbReference type="Proteomes" id="UP000183461">
    <property type="component" value="Unassembled WGS sequence"/>
</dbReference>
<organism evidence="3 4">
    <name type="scientific">Ruminococcus flavefaciens</name>
    <dbReference type="NCBI Taxonomy" id="1265"/>
    <lineage>
        <taxon>Bacteria</taxon>
        <taxon>Bacillati</taxon>
        <taxon>Bacillota</taxon>
        <taxon>Clostridia</taxon>
        <taxon>Eubacteriales</taxon>
        <taxon>Oscillospiraceae</taxon>
        <taxon>Ruminococcus</taxon>
    </lineage>
</organism>
<sequence>MKKMIFMAAAAAFALAACTANDDTSAVSIAAENAAQRISYFASHGWEVEEISEKNVTIPESFSSVYEEYALMQDKQGLPLRRYAGRNARLFVYEVKNYSPQNKKMLAELLVCDNTAVASMVYSEDSGSIKMPVS</sequence>
<dbReference type="RefSeq" id="WP_072301305.1">
    <property type="nucleotide sequence ID" value="NZ_CAMIZA010000085.1"/>
</dbReference>
<proteinExistence type="predicted"/>
<dbReference type="AlphaFoldDB" id="A0A1K1PYE4"/>
<dbReference type="Pfam" id="PF16112">
    <property type="entry name" value="DUF4830"/>
    <property type="match status" value="1"/>
</dbReference>
<accession>A0A1K1PYE4</accession>
<evidence type="ECO:0000313" key="3">
    <source>
        <dbReference type="EMBL" id="SFW52664.1"/>
    </source>
</evidence>
<dbReference type="InterPro" id="IPR032257">
    <property type="entry name" value="DUF4830"/>
</dbReference>
<feature type="chain" id="PRO_5039127218" description="DUF4830 domain-containing protein" evidence="1">
    <location>
        <begin position="23"/>
        <end position="134"/>
    </location>
</feature>
<feature type="signal peptide" evidence="1">
    <location>
        <begin position="1"/>
        <end position="22"/>
    </location>
</feature>
<gene>
    <name evidence="3" type="ORF">SAMN02910280_0262</name>
</gene>
<feature type="domain" description="DUF4830" evidence="2">
    <location>
        <begin position="41"/>
        <end position="118"/>
    </location>
</feature>
<keyword evidence="1" id="KW-0732">Signal</keyword>